<dbReference type="Proteomes" id="UP001412067">
    <property type="component" value="Unassembled WGS sequence"/>
</dbReference>
<evidence type="ECO:0000313" key="5">
    <source>
        <dbReference type="Proteomes" id="UP001412067"/>
    </source>
</evidence>
<keyword evidence="5" id="KW-1185">Reference proteome</keyword>
<evidence type="ECO:0000256" key="2">
    <source>
        <dbReference type="ARBA" id="ARBA00022692"/>
    </source>
</evidence>
<keyword evidence="3" id="KW-0472">Membrane</keyword>
<accession>A0ABR2LMI8</accession>
<evidence type="ECO:0000256" key="1">
    <source>
        <dbReference type="ARBA" id="ARBA00004370"/>
    </source>
</evidence>
<name>A0ABR2LMI8_9ASPA</name>
<dbReference type="EMBL" id="JBBWWR010000017">
    <property type="protein sequence ID" value="KAK8945516.1"/>
    <property type="molecule type" value="Genomic_DNA"/>
</dbReference>
<proteinExistence type="predicted"/>
<evidence type="ECO:0000313" key="4">
    <source>
        <dbReference type="EMBL" id="KAK8945516.1"/>
    </source>
</evidence>
<comment type="subcellular location">
    <subcellularLocation>
        <location evidence="1">Membrane</location>
    </subcellularLocation>
</comment>
<sequence>MGGPFENNFVAGHAAAASSAFILSSSITHPLDTLKTLLQAFTMVCGGQQWARFLELEHVLEFLKYYLVFIQVSLAHVI</sequence>
<evidence type="ECO:0000256" key="3">
    <source>
        <dbReference type="ARBA" id="ARBA00023136"/>
    </source>
</evidence>
<comment type="caution">
    <text evidence="4">The sequence shown here is derived from an EMBL/GenBank/DDBJ whole genome shotgun (WGS) entry which is preliminary data.</text>
</comment>
<dbReference type="InterPro" id="IPR023395">
    <property type="entry name" value="MCP_dom_sf"/>
</dbReference>
<keyword evidence="2" id="KW-0812">Transmembrane</keyword>
<gene>
    <name evidence="4" type="ORF">KSP40_PGU020545</name>
</gene>
<organism evidence="4 5">
    <name type="scientific">Platanthera guangdongensis</name>
    <dbReference type="NCBI Taxonomy" id="2320717"/>
    <lineage>
        <taxon>Eukaryota</taxon>
        <taxon>Viridiplantae</taxon>
        <taxon>Streptophyta</taxon>
        <taxon>Embryophyta</taxon>
        <taxon>Tracheophyta</taxon>
        <taxon>Spermatophyta</taxon>
        <taxon>Magnoliopsida</taxon>
        <taxon>Liliopsida</taxon>
        <taxon>Asparagales</taxon>
        <taxon>Orchidaceae</taxon>
        <taxon>Orchidoideae</taxon>
        <taxon>Orchideae</taxon>
        <taxon>Orchidinae</taxon>
        <taxon>Platanthera</taxon>
    </lineage>
</organism>
<protein>
    <submittedName>
        <fullName evidence="4">Uncharacterized protein</fullName>
    </submittedName>
</protein>
<reference evidence="4 5" key="1">
    <citation type="journal article" date="2022" name="Nat. Plants">
        <title>Genomes of leafy and leafless Platanthera orchids illuminate the evolution of mycoheterotrophy.</title>
        <authorList>
            <person name="Li M.H."/>
            <person name="Liu K.W."/>
            <person name="Li Z."/>
            <person name="Lu H.C."/>
            <person name="Ye Q.L."/>
            <person name="Zhang D."/>
            <person name="Wang J.Y."/>
            <person name="Li Y.F."/>
            <person name="Zhong Z.M."/>
            <person name="Liu X."/>
            <person name="Yu X."/>
            <person name="Liu D.K."/>
            <person name="Tu X.D."/>
            <person name="Liu B."/>
            <person name="Hao Y."/>
            <person name="Liao X.Y."/>
            <person name="Jiang Y.T."/>
            <person name="Sun W.H."/>
            <person name="Chen J."/>
            <person name="Chen Y.Q."/>
            <person name="Ai Y."/>
            <person name="Zhai J.W."/>
            <person name="Wu S.S."/>
            <person name="Zhou Z."/>
            <person name="Hsiao Y.Y."/>
            <person name="Wu W.L."/>
            <person name="Chen Y.Y."/>
            <person name="Lin Y.F."/>
            <person name="Hsu J.L."/>
            <person name="Li C.Y."/>
            <person name="Wang Z.W."/>
            <person name="Zhao X."/>
            <person name="Zhong W.Y."/>
            <person name="Ma X.K."/>
            <person name="Ma L."/>
            <person name="Huang J."/>
            <person name="Chen G.Z."/>
            <person name="Huang M.Z."/>
            <person name="Huang L."/>
            <person name="Peng D.H."/>
            <person name="Luo Y.B."/>
            <person name="Zou S.Q."/>
            <person name="Chen S.P."/>
            <person name="Lan S."/>
            <person name="Tsai W.C."/>
            <person name="Van de Peer Y."/>
            <person name="Liu Z.J."/>
        </authorList>
    </citation>
    <scope>NUCLEOTIDE SEQUENCE [LARGE SCALE GENOMIC DNA]</scope>
    <source>
        <strain evidence="4">Lor288</strain>
    </source>
</reference>
<dbReference type="SUPFAM" id="SSF103506">
    <property type="entry name" value="Mitochondrial carrier"/>
    <property type="match status" value="1"/>
</dbReference>